<organism evidence="1 2">
    <name type="scientific">Armillaria borealis</name>
    <dbReference type="NCBI Taxonomy" id="47425"/>
    <lineage>
        <taxon>Eukaryota</taxon>
        <taxon>Fungi</taxon>
        <taxon>Dikarya</taxon>
        <taxon>Basidiomycota</taxon>
        <taxon>Agaricomycotina</taxon>
        <taxon>Agaricomycetes</taxon>
        <taxon>Agaricomycetidae</taxon>
        <taxon>Agaricales</taxon>
        <taxon>Marasmiineae</taxon>
        <taxon>Physalacriaceae</taxon>
        <taxon>Armillaria</taxon>
    </lineage>
</organism>
<comment type="caution">
    <text evidence="1">The sequence shown here is derived from an EMBL/GenBank/DDBJ whole genome shotgun (WGS) entry which is preliminary data.</text>
</comment>
<proteinExistence type="predicted"/>
<dbReference type="SUPFAM" id="SSF53098">
    <property type="entry name" value="Ribonuclease H-like"/>
    <property type="match status" value="1"/>
</dbReference>
<name>A0AA39ISA8_9AGAR</name>
<dbReference type="EMBL" id="JAUEPT010000238">
    <property type="protein sequence ID" value="KAK0429535.1"/>
    <property type="molecule type" value="Genomic_DNA"/>
</dbReference>
<dbReference type="Proteomes" id="UP001175226">
    <property type="component" value="Unassembled WGS sequence"/>
</dbReference>
<evidence type="ECO:0000313" key="1">
    <source>
        <dbReference type="EMBL" id="KAK0429535.1"/>
    </source>
</evidence>
<accession>A0AA39ISA8</accession>
<gene>
    <name evidence="1" type="ORF">EV421DRAFT_1723159</name>
</gene>
<protein>
    <submittedName>
        <fullName evidence="1">Uncharacterized protein</fullName>
    </submittedName>
</protein>
<feature type="non-terminal residue" evidence="1">
    <location>
        <position position="179"/>
    </location>
</feature>
<dbReference type="InterPro" id="IPR012337">
    <property type="entry name" value="RNaseH-like_sf"/>
</dbReference>
<evidence type="ECO:0000313" key="2">
    <source>
        <dbReference type="Proteomes" id="UP001175226"/>
    </source>
</evidence>
<dbReference type="AlphaFoldDB" id="A0AA39ISA8"/>
<sequence>KLGKRIFHKNSLQAHLEVLCENEGISILKMIRHVITRWNMTSNVINRGVELHPALDALCTEHEQNDGKPPMKQLKHFLLRDEEWEVLMQLQPILEIFLKATEHISCSVVPLLHKVILTMDSITKKLEKYLKDATLYPAVRAGVVHGLAIINKYYLKTDESIMWKTVISESLVYLGLFSL</sequence>
<keyword evidence="2" id="KW-1185">Reference proteome</keyword>
<reference evidence="1" key="1">
    <citation type="submission" date="2023-06" db="EMBL/GenBank/DDBJ databases">
        <authorList>
            <consortium name="Lawrence Berkeley National Laboratory"/>
            <person name="Ahrendt S."/>
            <person name="Sahu N."/>
            <person name="Indic B."/>
            <person name="Wong-Bajracharya J."/>
            <person name="Merenyi Z."/>
            <person name="Ke H.-M."/>
            <person name="Monk M."/>
            <person name="Kocsube S."/>
            <person name="Drula E."/>
            <person name="Lipzen A."/>
            <person name="Balint B."/>
            <person name="Henrissat B."/>
            <person name="Andreopoulos B."/>
            <person name="Martin F.M."/>
            <person name="Harder C.B."/>
            <person name="Rigling D."/>
            <person name="Ford K.L."/>
            <person name="Foster G.D."/>
            <person name="Pangilinan J."/>
            <person name="Papanicolaou A."/>
            <person name="Barry K."/>
            <person name="LaButti K."/>
            <person name="Viragh M."/>
            <person name="Koriabine M."/>
            <person name="Yan M."/>
            <person name="Riley R."/>
            <person name="Champramary S."/>
            <person name="Plett K.L."/>
            <person name="Tsai I.J."/>
            <person name="Slot J."/>
            <person name="Sipos G."/>
            <person name="Plett J."/>
            <person name="Nagy L.G."/>
            <person name="Grigoriev I.V."/>
        </authorList>
    </citation>
    <scope>NUCLEOTIDE SEQUENCE</scope>
    <source>
        <strain evidence="1">FPL87.14</strain>
    </source>
</reference>